<evidence type="ECO:0000256" key="10">
    <source>
        <dbReference type="SAM" id="MobiDB-lite"/>
    </source>
</evidence>
<feature type="signal peptide" evidence="11">
    <location>
        <begin position="1"/>
        <end position="25"/>
    </location>
</feature>
<keyword evidence="4" id="KW-0964">Secreted</keyword>
<dbReference type="PANTHER" id="PTHR12253">
    <property type="entry name" value="RH14732P"/>
    <property type="match status" value="1"/>
</dbReference>
<feature type="region of interest" description="Disordered" evidence="10">
    <location>
        <begin position="282"/>
        <end position="370"/>
    </location>
</feature>
<comment type="cofactor">
    <cofactor evidence="1">
        <name>Ca(2+)</name>
        <dbReference type="ChEBI" id="CHEBI:29108"/>
    </cofactor>
</comment>
<dbReference type="RefSeq" id="XP_031747444.1">
    <property type="nucleotide sequence ID" value="XM_031891584.1"/>
</dbReference>
<dbReference type="Ensembl" id="ENSXETT00000035229">
    <property type="protein sequence ID" value="ENSXETP00000035229"/>
    <property type="gene ID" value="ENSXETG00000016153"/>
</dbReference>
<sequence length="370" mass="42227">MAARLVLGISVLLVALPIISNSVSGAKTGDRYKRGLTMPGTLWCGAGSSADNFTNLGIFNGADLCCREHDHCSHQIEAFQFQYGMRNYRLHTVSHCDCDQRFRLCLNAFNDTISTLVGIMFFNILEMPCFSLKEEEQCVEWFWWGGCKKFDLVPKAELQKQAFFNNTHPMGLQASTDSSHEPTLVATSPRQTEAPSSFSTVFGGIAKKRRRLLKNKLQGYTIRGYQKFREEDTQKATERESLELPNKTNLIPKVSNVHALRQKHMQKWAEIYSLPHKKTLNQGQEEANKAQQIEAESSLVPKTAKVSKDGVYRDMEEETVKHSKKETERSKRKQRSRRKKKLRHSSPGKTRNLINNPLNKLGEVTPMYRK</sequence>
<evidence type="ECO:0000256" key="8">
    <source>
        <dbReference type="ARBA" id="ARBA00023098"/>
    </source>
</evidence>
<keyword evidence="11" id="KW-0732">Signal</keyword>
<dbReference type="GO" id="GO:0006644">
    <property type="term" value="P:phospholipid metabolic process"/>
    <property type="evidence" value="ECO:0007669"/>
    <property type="project" value="InterPro"/>
</dbReference>
<evidence type="ECO:0000256" key="6">
    <source>
        <dbReference type="ARBA" id="ARBA00022801"/>
    </source>
</evidence>
<evidence type="ECO:0000256" key="1">
    <source>
        <dbReference type="ARBA" id="ARBA00001913"/>
    </source>
</evidence>
<dbReference type="PROSITE" id="PS00118">
    <property type="entry name" value="PA2_HIS"/>
    <property type="match status" value="1"/>
</dbReference>
<keyword evidence="5" id="KW-0479">Metal-binding</keyword>
<dbReference type="SMART" id="SM00085">
    <property type="entry name" value="PA2c"/>
    <property type="match status" value="1"/>
</dbReference>
<feature type="domain" description="Phospholipase A2-like central" evidence="12">
    <location>
        <begin position="15"/>
        <end position="148"/>
    </location>
</feature>
<evidence type="ECO:0000313" key="15">
    <source>
        <dbReference type="RefSeq" id="XP_031747444.1"/>
    </source>
</evidence>
<evidence type="ECO:0000256" key="4">
    <source>
        <dbReference type="ARBA" id="ARBA00022525"/>
    </source>
</evidence>
<reference evidence="13" key="1">
    <citation type="journal article" date="2010" name="Science">
        <title>The genome of the Western clawed frog Xenopus tropicalis.</title>
        <authorList>
            <person name="Hellsten U."/>
            <person name="Harland R.M."/>
            <person name="Gilchrist M.J."/>
            <person name="Hendrix D."/>
            <person name="Jurka J."/>
            <person name="Kapitonov V."/>
            <person name="Ovcharenko I."/>
            <person name="Putnam N.H."/>
            <person name="Shu S."/>
            <person name="Taher L."/>
            <person name="Blitz I.L."/>
            <person name="Blumberg B."/>
            <person name="Dichmann D.S."/>
            <person name="Dubchak I."/>
            <person name="Amaya E."/>
            <person name="Detter J.C."/>
            <person name="Fletcher R."/>
            <person name="Gerhard D.S."/>
            <person name="Goodstein D."/>
            <person name="Graves T."/>
            <person name="Grigoriev I.V."/>
            <person name="Grimwood J."/>
            <person name="Kawashima T."/>
            <person name="Lindquist E."/>
            <person name="Lucas S.M."/>
            <person name="Mead P.E."/>
            <person name="Mitros T."/>
            <person name="Ogino H."/>
            <person name="Ohta Y."/>
            <person name="Poliakov A.V."/>
            <person name="Pollet N."/>
            <person name="Robert J."/>
            <person name="Salamov A."/>
            <person name="Sater A.K."/>
            <person name="Schmutz J."/>
            <person name="Terry A."/>
            <person name="Vize P.D."/>
            <person name="Warren W.C."/>
            <person name="Wells D."/>
            <person name="Wills A."/>
            <person name="Wilson R.K."/>
            <person name="Zimmerman L.B."/>
            <person name="Zorn A.M."/>
            <person name="Grainger R."/>
            <person name="Grammer T."/>
            <person name="Khokha M.K."/>
            <person name="Richardson P.M."/>
            <person name="Rokhsar D.S."/>
        </authorList>
    </citation>
    <scope>NUCLEOTIDE SEQUENCE [LARGE SCALE GENOMIC DNA]</scope>
    <source>
        <strain evidence="13">Nigerian</strain>
    </source>
</reference>
<evidence type="ECO:0000256" key="5">
    <source>
        <dbReference type="ARBA" id="ARBA00022723"/>
    </source>
</evidence>
<feature type="compositionally biased region" description="Basic and acidic residues" evidence="10">
    <location>
        <begin position="306"/>
        <end position="329"/>
    </location>
</feature>
<dbReference type="GO" id="GO:0050482">
    <property type="term" value="P:arachidonate secretion"/>
    <property type="evidence" value="ECO:0007669"/>
    <property type="project" value="InterPro"/>
</dbReference>
<dbReference type="GeneTree" id="ENSGT00940000161662"/>
<evidence type="ECO:0000313" key="16">
    <source>
        <dbReference type="Xenbase" id="XB-GENE-6086963"/>
    </source>
</evidence>
<dbReference type="GeneID" id="105946306"/>
<dbReference type="InterPro" id="IPR033113">
    <property type="entry name" value="PLA2_histidine"/>
</dbReference>
<dbReference type="CDD" id="cd04704">
    <property type="entry name" value="PLA2_bee_venom_like"/>
    <property type="match status" value="1"/>
</dbReference>
<comment type="subcellular location">
    <subcellularLocation>
        <location evidence="2">Secreted</location>
    </subcellularLocation>
</comment>
<keyword evidence="14" id="KW-1185">Reference proteome</keyword>
<evidence type="ECO:0000256" key="2">
    <source>
        <dbReference type="ARBA" id="ARBA00004613"/>
    </source>
</evidence>
<accession>F6VH26</accession>
<dbReference type="Pfam" id="PF05826">
    <property type="entry name" value="Phospholip_A2_2"/>
    <property type="match status" value="1"/>
</dbReference>
<feature type="chain" id="PRO_5044731195" description="phospholipase A2" evidence="11">
    <location>
        <begin position="26"/>
        <end position="370"/>
    </location>
</feature>
<evidence type="ECO:0000313" key="14">
    <source>
        <dbReference type="Proteomes" id="UP000008143"/>
    </source>
</evidence>
<keyword evidence="8" id="KW-0443">Lipid metabolism</keyword>
<dbReference type="OMA" id="CVEWFWW"/>
<feature type="compositionally biased region" description="Polar residues" evidence="10">
    <location>
        <begin position="347"/>
        <end position="358"/>
    </location>
</feature>
<dbReference type="Gene3D" id="1.20.90.10">
    <property type="entry name" value="Phospholipase A2 domain"/>
    <property type="match status" value="1"/>
</dbReference>
<reference evidence="13" key="2">
    <citation type="submission" date="2011-06" db="UniProtKB">
        <authorList>
            <consortium name="Ensembl"/>
        </authorList>
    </citation>
    <scope>IDENTIFICATION</scope>
</reference>
<protein>
    <recommendedName>
        <fullName evidence="3">phospholipase A2</fullName>
        <ecNumber evidence="3">3.1.1.4</ecNumber>
    </recommendedName>
</protein>
<dbReference type="Xenbase" id="XB-GENE-6086963">
    <property type="gene designation" value="pla2g3"/>
</dbReference>
<evidence type="ECO:0000256" key="11">
    <source>
        <dbReference type="SAM" id="SignalP"/>
    </source>
</evidence>
<dbReference type="OrthoDB" id="10059604at2759"/>
<dbReference type="Proteomes" id="UP000008143">
    <property type="component" value="Chromosome 1"/>
</dbReference>
<dbReference type="InterPro" id="IPR036444">
    <property type="entry name" value="PLipase_A2_dom_sf"/>
</dbReference>
<evidence type="ECO:0000256" key="9">
    <source>
        <dbReference type="ARBA" id="ARBA00023157"/>
    </source>
</evidence>
<keyword evidence="6" id="KW-0378">Hydrolase</keyword>
<dbReference type="Reactome" id="R-XTR-1482925">
    <property type="pathway name" value="Acyl chain remodelling of PG"/>
</dbReference>
<dbReference type="InterPro" id="IPR016090">
    <property type="entry name" value="PLA2-like_dom"/>
</dbReference>
<gene>
    <name evidence="13 15 16" type="primary">pla2g3</name>
</gene>
<dbReference type="Reactome" id="R-XTR-1482839">
    <property type="pathway name" value="Acyl chain remodelling of PE"/>
</dbReference>
<dbReference type="HOGENOM" id="CLU_118255_1_1_1"/>
<dbReference type="KEGG" id="xtr:105946306"/>
<keyword evidence="7" id="KW-0106">Calcium</keyword>
<organism evidence="13">
    <name type="scientific">Xenopus tropicalis</name>
    <name type="common">Western clawed frog</name>
    <name type="synonym">Silurana tropicalis</name>
    <dbReference type="NCBI Taxonomy" id="8364"/>
    <lineage>
        <taxon>Eukaryota</taxon>
        <taxon>Metazoa</taxon>
        <taxon>Chordata</taxon>
        <taxon>Craniata</taxon>
        <taxon>Vertebrata</taxon>
        <taxon>Euteleostomi</taxon>
        <taxon>Amphibia</taxon>
        <taxon>Batrachia</taxon>
        <taxon>Anura</taxon>
        <taxon>Pipoidea</taxon>
        <taxon>Pipidae</taxon>
        <taxon>Xenopodinae</taxon>
        <taxon>Xenopus</taxon>
        <taxon>Silurana</taxon>
    </lineage>
</organism>
<dbReference type="FunFam" id="1.20.90.10:FF:000002">
    <property type="entry name" value="Phospholipase A2 group III"/>
    <property type="match status" value="1"/>
</dbReference>
<dbReference type="CTD" id="50487"/>
<keyword evidence="9" id="KW-1015">Disulfide bond</keyword>
<dbReference type="AlphaFoldDB" id="F6VH26"/>
<evidence type="ECO:0000256" key="7">
    <source>
        <dbReference type="ARBA" id="ARBA00022837"/>
    </source>
</evidence>
<dbReference type="STRING" id="8364.ENSXETP00000035229"/>
<name>F6VH26_XENTR</name>
<dbReference type="Bgee" id="ENSXETG00000016153">
    <property type="expression patterns" value="Expressed in ovary and 4 other cell types or tissues"/>
</dbReference>
<proteinExistence type="predicted"/>
<feature type="compositionally biased region" description="Basic residues" evidence="10">
    <location>
        <begin position="330"/>
        <end position="346"/>
    </location>
</feature>
<dbReference type="PaxDb" id="8364-ENSXETP00000014114"/>
<dbReference type="GO" id="GO:0005576">
    <property type="term" value="C:extracellular region"/>
    <property type="evidence" value="ECO:0007669"/>
    <property type="project" value="UniProtKB-SubCell"/>
</dbReference>
<dbReference type="EC" id="3.1.1.4" evidence="3"/>
<evidence type="ECO:0000259" key="12">
    <source>
        <dbReference type="SMART" id="SM00085"/>
    </source>
</evidence>
<feature type="compositionally biased region" description="Polar residues" evidence="10">
    <location>
        <begin position="282"/>
        <end position="295"/>
    </location>
</feature>
<dbReference type="GO" id="GO:0046872">
    <property type="term" value="F:metal ion binding"/>
    <property type="evidence" value="ECO:0007669"/>
    <property type="project" value="UniProtKB-KW"/>
</dbReference>
<dbReference type="AGR" id="Xenbase:XB-GENE-6086963"/>
<dbReference type="SUPFAM" id="SSF48619">
    <property type="entry name" value="Phospholipase A2, PLA2"/>
    <property type="match status" value="1"/>
</dbReference>
<evidence type="ECO:0000313" key="13">
    <source>
        <dbReference type="Ensembl" id="ENSXETP00000035229"/>
    </source>
</evidence>
<reference evidence="15" key="3">
    <citation type="submission" date="2025-04" db="UniProtKB">
        <authorList>
            <consortium name="RefSeq"/>
        </authorList>
    </citation>
    <scope>IDENTIFICATION</scope>
    <source>
        <strain evidence="15">Nigerian</strain>
        <tissue evidence="15">Liver and blood</tissue>
    </source>
</reference>
<dbReference type="GO" id="GO:0004623">
    <property type="term" value="F:phospholipase A2 activity"/>
    <property type="evidence" value="ECO:0007669"/>
    <property type="project" value="UniProtKB-EC"/>
</dbReference>
<dbReference type="eggNOG" id="ENOG502QTYI">
    <property type="taxonomic scope" value="Eukaryota"/>
</dbReference>
<dbReference type="Reactome" id="R-XTR-1482788">
    <property type="pathway name" value="Acyl chain remodelling of PC"/>
</dbReference>
<evidence type="ECO:0000256" key="3">
    <source>
        <dbReference type="ARBA" id="ARBA00013278"/>
    </source>
</evidence>